<sequence>MAGDGQQSSEGSTRNGIQALESAFSGIVKIRQDVDSTRSTLGSGYQGSDGGQYGQLLAQWDGQCNVILKNLEDVIDRLNQSLVEHNKTQGSSNDSINQAYNASQSAFDQLAG</sequence>
<gene>
    <name evidence="1" type="ORF">AB5J58_36540</name>
</gene>
<reference evidence="1" key="1">
    <citation type="submission" date="2024-07" db="EMBL/GenBank/DDBJ databases">
        <authorList>
            <person name="Yu S.T."/>
        </authorList>
    </citation>
    <scope>NUCLEOTIDE SEQUENCE</scope>
    <source>
        <strain evidence="1">R08</strain>
    </source>
</reference>
<dbReference type="Gene3D" id="1.10.287.1060">
    <property type="entry name" value="ESAT-6-like"/>
    <property type="match status" value="1"/>
</dbReference>
<evidence type="ECO:0000313" key="1">
    <source>
        <dbReference type="EMBL" id="XDQ05325.1"/>
    </source>
</evidence>
<dbReference type="EMBL" id="CP163431">
    <property type="protein sequence ID" value="XDQ05325.1"/>
    <property type="molecule type" value="Genomic_DNA"/>
</dbReference>
<evidence type="ECO:0008006" key="2">
    <source>
        <dbReference type="Google" id="ProtNLM"/>
    </source>
</evidence>
<accession>A0AB39MG80</accession>
<dbReference type="InterPro" id="IPR036689">
    <property type="entry name" value="ESAT-6-like_sf"/>
</dbReference>
<organism evidence="1">
    <name type="scientific">Streptomyces sp. R08</name>
    <dbReference type="NCBI Taxonomy" id="3238624"/>
    <lineage>
        <taxon>Bacteria</taxon>
        <taxon>Bacillati</taxon>
        <taxon>Actinomycetota</taxon>
        <taxon>Actinomycetes</taxon>
        <taxon>Kitasatosporales</taxon>
        <taxon>Streptomycetaceae</taxon>
        <taxon>Streptomyces</taxon>
    </lineage>
</organism>
<name>A0AB39MG80_9ACTN</name>
<dbReference type="SUPFAM" id="SSF140453">
    <property type="entry name" value="EsxAB dimer-like"/>
    <property type="match status" value="1"/>
</dbReference>
<dbReference type="RefSeq" id="WP_019065061.1">
    <property type="nucleotide sequence ID" value="NZ_CP163431.1"/>
</dbReference>
<protein>
    <recommendedName>
        <fullName evidence="2">WXG100 family type VII secretion target</fullName>
    </recommendedName>
</protein>
<dbReference type="AlphaFoldDB" id="A0AB39MG80"/>
<proteinExistence type="predicted"/>